<organism evidence="2 3">
    <name type="scientific">Streptosporangium vulgare</name>
    <dbReference type="NCBI Taxonomy" id="46190"/>
    <lineage>
        <taxon>Bacteria</taxon>
        <taxon>Bacillati</taxon>
        <taxon>Actinomycetota</taxon>
        <taxon>Actinomycetes</taxon>
        <taxon>Streptosporangiales</taxon>
        <taxon>Streptosporangiaceae</taxon>
        <taxon>Streptosporangium</taxon>
    </lineage>
</organism>
<dbReference type="InterPro" id="IPR036291">
    <property type="entry name" value="NAD(P)-bd_dom_sf"/>
</dbReference>
<dbReference type="EMBL" id="JBHMBS010000030">
    <property type="protein sequence ID" value="MFB9681134.1"/>
    <property type="molecule type" value="Genomic_DNA"/>
</dbReference>
<dbReference type="PANTHER" id="PTHR43245:SF55">
    <property type="entry name" value="NAD(P)-BINDING DOMAIN-CONTAINING PROTEIN"/>
    <property type="match status" value="1"/>
</dbReference>
<dbReference type="InterPro" id="IPR050177">
    <property type="entry name" value="Lipid_A_modif_metabolic_enz"/>
</dbReference>
<evidence type="ECO:0000313" key="2">
    <source>
        <dbReference type="EMBL" id="MFB9681134.1"/>
    </source>
</evidence>
<dbReference type="InterPro" id="IPR001509">
    <property type="entry name" value="Epimerase_deHydtase"/>
</dbReference>
<accession>A0ABV5TPS2</accession>
<name>A0ABV5TPS2_9ACTN</name>
<comment type="caution">
    <text evidence="2">The sequence shown here is derived from an EMBL/GenBank/DDBJ whole genome shotgun (WGS) entry which is preliminary data.</text>
</comment>
<dbReference type="Pfam" id="PF01370">
    <property type="entry name" value="Epimerase"/>
    <property type="match status" value="1"/>
</dbReference>
<dbReference type="Proteomes" id="UP001589610">
    <property type="component" value="Unassembled WGS sequence"/>
</dbReference>
<sequence>MPDRVLVTGAAGHVGRAVLALLARENVAATALVLPPGDGVPGGQLDGELPADRIVVGDARDPAAVAEAMKGADGVVHLAALPSPRLGTPEDVFTGNVRATFVVLEEAGRRGVGNAVIASSYAIGGLPFAVRPVSPPYLPVDVATPLRITDPYALSKQADEATAAMMALRHGMTTVALRLPFVGDAVHRLPETAARYARSPQAGAADMWSYLDIRDAARALLLSLSVTVPGSHVLYVAAPETLSPLPTERLLDLCHPGVSRRRRFPGRTVPIDLEPASALLGFTARHIHPVPAED</sequence>
<dbReference type="RefSeq" id="WP_344746539.1">
    <property type="nucleotide sequence ID" value="NZ_BAAAWW010000097.1"/>
</dbReference>
<dbReference type="Gene3D" id="3.40.50.720">
    <property type="entry name" value="NAD(P)-binding Rossmann-like Domain"/>
    <property type="match status" value="1"/>
</dbReference>
<protein>
    <submittedName>
        <fullName evidence="2">NAD-dependent epimerase/dehydratase family protein</fullName>
    </submittedName>
</protein>
<reference evidence="2 3" key="1">
    <citation type="submission" date="2024-09" db="EMBL/GenBank/DDBJ databases">
        <authorList>
            <person name="Sun Q."/>
            <person name="Mori K."/>
        </authorList>
    </citation>
    <scope>NUCLEOTIDE SEQUENCE [LARGE SCALE GENOMIC DNA]</scope>
    <source>
        <strain evidence="2 3">JCM 3028</strain>
    </source>
</reference>
<evidence type="ECO:0000313" key="3">
    <source>
        <dbReference type="Proteomes" id="UP001589610"/>
    </source>
</evidence>
<gene>
    <name evidence="2" type="ORF">ACFFRH_37135</name>
</gene>
<dbReference type="PANTHER" id="PTHR43245">
    <property type="entry name" value="BIFUNCTIONAL POLYMYXIN RESISTANCE PROTEIN ARNA"/>
    <property type="match status" value="1"/>
</dbReference>
<evidence type="ECO:0000259" key="1">
    <source>
        <dbReference type="Pfam" id="PF01370"/>
    </source>
</evidence>
<keyword evidence="3" id="KW-1185">Reference proteome</keyword>
<proteinExistence type="predicted"/>
<dbReference type="SUPFAM" id="SSF51735">
    <property type="entry name" value="NAD(P)-binding Rossmann-fold domains"/>
    <property type="match status" value="1"/>
</dbReference>
<feature type="domain" description="NAD-dependent epimerase/dehydratase" evidence="1">
    <location>
        <begin position="5"/>
        <end position="224"/>
    </location>
</feature>